<dbReference type="PROSITE" id="PS50043">
    <property type="entry name" value="HTH_LUXR_2"/>
    <property type="match status" value="1"/>
</dbReference>
<name>A0ABT7L154_9BACI</name>
<feature type="modified residue" description="4-aspartylphosphate" evidence="6">
    <location>
        <position position="53"/>
    </location>
</feature>
<organism evidence="9 10">
    <name type="scientific">Aquibacillus rhizosphaerae</name>
    <dbReference type="NCBI Taxonomy" id="3051431"/>
    <lineage>
        <taxon>Bacteria</taxon>
        <taxon>Bacillati</taxon>
        <taxon>Bacillota</taxon>
        <taxon>Bacilli</taxon>
        <taxon>Bacillales</taxon>
        <taxon>Bacillaceae</taxon>
        <taxon>Aquibacillus</taxon>
    </lineage>
</organism>
<reference evidence="9 10" key="1">
    <citation type="submission" date="2023-06" db="EMBL/GenBank/DDBJ databases">
        <title>Aquibacillus rhizosphaerae LR5S19.</title>
        <authorList>
            <person name="Sun J.-Q."/>
        </authorList>
    </citation>
    <scope>NUCLEOTIDE SEQUENCE [LARGE SCALE GENOMIC DNA]</scope>
    <source>
        <strain evidence="9 10">LR5S19</strain>
    </source>
</reference>
<proteinExistence type="predicted"/>
<dbReference type="InterPro" id="IPR011006">
    <property type="entry name" value="CheY-like_superfamily"/>
</dbReference>
<protein>
    <submittedName>
        <fullName evidence="9">Response regulator transcription factor</fullName>
    </submittedName>
</protein>
<dbReference type="InterPro" id="IPR000792">
    <property type="entry name" value="Tscrpt_reg_LuxR_C"/>
</dbReference>
<keyword evidence="3" id="KW-0805">Transcription regulation</keyword>
<dbReference type="InterPro" id="IPR039420">
    <property type="entry name" value="WalR-like"/>
</dbReference>
<dbReference type="Pfam" id="PF00196">
    <property type="entry name" value="GerE"/>
    <property type="match status" value="1"/>
</dbReference>
<dbReference type="InterPro" id="IPR001789">
    <property type="entry name" value="Sig_transdc_resp-reg_receiver"/>
</dbReference>
<dbReference type="CDD" id="cd06170">
    <property type="entry name" value="LuxR_C_like"/>
    <property type="match status" value="1"/>
</dbReference>
<feature type="domain" description="HTH luxR-type" evidence="7">
    <location>
        <begin position="142"/>
        <end position="207"/>
    </location>
</feature>
<comment type="subcellular location">
    <subcellularLocation>
        <location evidence="1">Cytoplasm</location>
    </subcellularLocation>
</comment>
<dbReference type="Pfam" id="PF00072">
    <property type="entry name" value="Response_reg"/>
    <property type="match status" value="1"/>
</dbReference>
<dbReference type="SUPFAM" id="SSF46894">
    <property type="entry name" value="C-terminal effector domain of the bipartite response regulators"/>
    <property type="match status" value="1"/>
</dbReference>
<evidence type="ECO:0000256" key="6">
    <source>
        <dbReference type="PROSITE-ProRule" id="PRU00169"/>
    </source>
</evidence>
<evidence type="ECO:0000256" key="1">
    <source>
        <dbReference type="ARBA" id="ARBA00004496"/>
    </source>
</evidence>
<dbReference type="CDD" id="cd17535">
    <property type="entry name" value="REC_NarL-like"/>
    <property type="match status" value="1"/>
</dbReference>
<dbReference type="InterPro" id="IPR016032">
    <property type="entry name" value="Sig_transdc_resp-reg_C-effctor"/>
</dbReference>
<dbReference type="EMBL" id="JASTZU010000001">
    <property type="protein sequence ID" value="MDL4838912.1"/>
    <property type="molecule type" value="Genomic_DNA"/>
</dbReference>
<evidence type="ECO:0000256" key="2">
    <source>
        <dbReference type="ARBA" id="ARBA00022553"/>
    </source>
</evidence>
<gene>
    <name evidence="9" type="ORF">QQS35_00290</name>
</gene>
<keyword evidence="4" id="KW-0238">DNA-binding</keyword>
<evidence type="ECO:0000313" key="9">
    <source>
        <dbReference type="EMBL" id="MDL4838912.1"/>
    </source>
</evidence>
<dbReference type="PROSITE" id="PS50110">
    <property type="entry name" value="RESPONSE_REGULATORY"/>
    <property type="match status" value="1"/>
</dbReference>
<dbReference type="SUPFAM" id="SSF52172">
    <property type="entry name" value="CheY-like"/>
    <property type="match status" value="1"/>
</dbReference>
<comment type="caution">
    <text evidence="9">The sequence shown here is derived from an EMBL/GenBank/DDBJ whole genome shotgun (WGS) entry which is preliminary data.</text>
</comment>
<dbReference type="RefSeq" id="WP_285929676.1">
    <property type="nucleotide sequence ID" value="NZ_JASTZU010000001.1"/>
</dbReference>
<evidence type="ECO:0000259" key="7">
    <source>
        <dbReference type="PROSITE" id="PS50043"/>
    </source>
</evidence>
<evidence type="ECO:0000256" key="4">
    <source>
        <dbReference type="ARBA" id="ARBA00023125"/>
    </source>
</evidence>
<dbReference type="InterPro" id="IPR058245">
    <property type="entry name" value="NreC/VraR/RcsB-like_REC"/>
</dbReference>
<dbReference type="Proteomes" id="UP001235343">
    <property type="component" value="Unassembled WGS sequence"/>
</dbReference>
<keyword evidence="2 6" id="KW-0597">Phosphoprotein</keyword>
<keyword evidence="5" id="KW-0804">Transcription</keyword>
<keyword evidence="10" id="KW-1185">Reference proteome</keyword>
<sequence>MIKILIVDDHEVVGEGTKSLLSSVEEFRVDFIVCSKEANELIKKNKYDVYIFDLNMPGKNGVELTDHLLSIDEDAKVIIFTGHDISSHFNHLVEIGVSGFISKECSKKQLIRAIWCAIDGQAVVPVELLYQLRRTENQVKLRNGNSVSLSQTEEAILIRVAKSNSNDEIADELYMSRRNVERHLTKIFKKLQVNSRSEAMIKGKELGLLPEIVV</sequence>
<dbReference type="PANTHER" id="PTHR43214:SF1">
    <property type="entry name" value="TRANSCRIPTIONAL REGULATORY PROTEIN COMA"/>
    <property type="match status" value="1"/>
</dbReference>
<evidence type="ECO:0000256" key="3">
    <source>
        <dbReference type="ARBA" id="ARBA00023015"/>
    </source>
</evidence>
<dbReference type="SMART" id="SM00448">
    <property type="entry name" value="REC"/>
    <property type="match status" value="1"/>
</dbReference>
<evidence type="ECO:0000313" key="10">
    <source>
        <dbReference type="Proteomes" id="UP001235343"/>
    </source>
</evidence>
<evidence type="ECO:0000256" key="5">
    <source>
        <dbReference type="ARBA" id="ARBA00023163"/>
    </source>
</evidence>
<evidence type="ECO:0000259" key="8">
    <source>
        <dbReference type="PROSITE" id="PS50110"/>
    </source>
</evidence>
<dbReference type="PANTHER" id="PTHR43214">
    <property type="entry name" value="TWO-COMPONENT RESPONSE REGULATOR"/>
    <property type="match status" value="1"/>
</dbReference>
<dbReference type="Gene3D" id="3.40.50.2300">
    <property type="match status" value="1"/>
</dbReference>
<feature type="domain" description="Response regulatory" evidence="8">
    <location>
        <begin position="3"/>
        <end position="118"/>
    </location>
</feature>
<dbReference type="SMART" id="SM00421">
    <property type="entry name" value="HTH_LUXR"/>
    <property type="match status" value="1"/>
</dbReference>
<accession>A0ABT7L154</accession>